<dbReference type="Proteomes" id="UP000631114">
    <property type="component" value="Unassembled WGS sequence"/>
</dbReference>
<reference evidence="2 3" key="1">
    <citation type="submission" date="2020-10" db="EMBL/GenBank/DDBJ databases">
        <title>The Coptis chinensis genome and diversification of protoberbering-type alkaloids.</title>
        <authorList>
            <person name="Wang B."/>
            <person name="Shu S."/>
            <person name="Song C."/>
            <person name="Liu Y."/>
        </authorList>
    </citation>
    <scope>NUCLEOTIDE SEQUENCE [LARGE SCALE GENOMIC DNA]</scope>
    <source>
        <strain evidence="2">HL-2020</strain>
        <tissue evidence="2">Leaf</tissue>
    </source>
</reference>
<dbReference type="OrthoDB" id="1421425at2759"/>
<feature type="compositionally biased region" description="Basic residues" evidence="1">
    <location>
        <begin position="53"/>
        <end position="62"/>
    </location>
</feature>
<dbReference type="PANTHER" id="PTHR33144">
    <property type="entry name" value="OS10G0409366 PROTEIN-RELATED"/>
    <property type="match status" value="1"/>
</dbReference>
<feature type="compositionally biased region" description="Basic and acidic residues" evidence="1">
    <location>
        <begin position="206"/>
        <end position="215"/>
    </location>
</feature>
<feature type="region of interest" description="Disordered" evidence="1">
    <location>
        <begin position="36"/>
        <end position="101"/>
    </location>
</feature>
<feature type="compositionally biased region" description="Low complexity" evidence="1">
    <location>
        <begin position="173"/>
        <end position="189"/>
    </location>
</feature>
<gene>
    <name evidence="2" type="ORF">IFM89_014872</name>
</gene>
<name>A0A835IC72_9MAGN</name>
<evidence type="ECO:0000256" key="1">
    <source>
        <dbReference type="SAM" id="MobiDB-lite"/>
    </source>
</evidence>
<sequence>MRSIMSMTQNTPAQDDQINFLLERFFPALQDLISKKNNPILEQEESDHEGSSRKRKRKKSKERTRVNAEKGKSKGPESNKVQERVAVSQPRQRAEPGIAFSNQEELEFVALSSGEETFDQDYQRIGQKLPVRRKLPAEDGVDFEDVEDDELSVSEELDAGLGSISGVRMSLQGSRPSPVSSGSRPVDGSMSNASEDSRQLGGDFSESSKQKKTVEFDADGQPVGDRSTDYVSFLGRITKKYCSIVYESFKDVTDQTRDLIWKCITDEYDVPESYRKCQFKKIAKCYREYKHRLRNKHYDKYDNDEDRRRNCPERVKQEDWEVFVRNESKPARKQIRAKAKAARNSLKAVHTSGRRGSARMVYDMKKKDPTANVTRTDSYMAINTCKDGSFFAPEKMTREPSSTQVQLQSHKNVSHELQRCELLNFHCDVVAKGRARRGEVFSDSDKHAPIDIYEVHVGIVFDPKERLFGSKMTFGELDPPATIKWPASFTHFV</sequence>
<organism evidence="2 3">
    <name type="scientific">Coptis chinensis</name>
    <dbReference type="NCBI Taxonomy" id="261450"/>
    <lineage>
        <taxon>Eukaryota</taxon>
        <taxon>Viridiplantae</taxon>
        <taxon>Streptophyta</taxon>
        <taxon>Embryophyta</taxon>
        <taxon>Tracheophyta</taxon>
        <taxon>Spermatophyta</taxon>
        <taxon>Magnoliopsida</taxon>
        <taxon>Ranunculales</taxon>
        <taxon>Ranunculaceae</taxon>
        <taxon>Coptidoideae</taxon>
        <taxon>Coptis</taxon>
    </lineage>
</organism>
<accession>A0A835IC72</accession>
<feature type="compositionally biased region" description="Basic and acidic residues" evidence="1">
    <location>
        <begin position="63"/>
        <end position="83"/>
    </location>
</feature>
<evidence type="ECO:0000313" key="2">
    <source>
        <dbReference type="EMBL" id="KAF9614072.1"/>
    </source>
</evidence>
<dbReference type="AlphaFoldDB" id="A0A835IC72"/>
<proteinExistence type="predicted"/>
<dbReference type="EMBL" id="JADFTS010000003">
    <property type="protein sequence ID" value="KAF9614072.1"/>
    <property type="molecule type" value="Genomic_DNA"/>
</dbReference>
<dbReference type="PANTHER" id="PTHR33144:SF25">
    <property type="entry name" value="DUF4216 DOMAIN-CONTAINING PROTEIN"/>
    <property type="match status" value="1"/>
</dbReference>
<feature type="region of interest" description="Disordered" evidence="1">
    <location>
        <begin position="167"/>
        <end position="222"/>
    </location>
</feature>
<evidence type="ECO:0000313" key="3">
    <source>
        <dbReference type="Proteomes" id="UP000631114"/>
    </source>
</evidence>
<comment type="caution">
    <text evidence="2">The sequence shown here is derived from an EMBL/GenBank/DDBJ whole genome shotgun (WGS) entry which is preliminary data.</text>
</comment>
<keyword evidence="3" id="KW-1185">Reference proteome</keyword>
<protein>
    <submittedName>
        <fullName evidence="2">Uncharacterized protein</fullName>
    </submittedName>
</protein>